<name>A0A1R1XM71_9FUNG</name>
<evidence type="ECO:0000256" key="1">
    <source>
        <dbReference type="SAM" id="MobiDB-lite"/>
    </source>
</evidence>
<dbReference type="STRING" id="133412.A0A1R1XM71"/>
<dbReference type="OrthoDB" id="3364649at2759"/>
<organism evidence="2 3">
    <name type="scientific">Smittium culicis</name>
    <dbReference type="NCBI Taxonomy" id="133412"/>
    <lineage>
        <taxon>Eukaryota</taxon>
        <taxon>Fungi</taxon>
        <taxon>Fungi incertae sedis</taxon>
        <taxon>Zoopagomycota</taxon>
        <taxon>Kickxellomycotina</taxon>
        <taxon>Harpellomycetes</taxon>
        <taxon>Harpellales</taxon>
        <taxon>Legeriomycetaceae</taxon>
        <taxon>Smittium</taxon>
    </lineage>
</organism>
<sequence>MLYFTYTYSSPMMQPDFKIKPLNKTSEERLKKIRNRFSKAFDKAKFPINHTSLIQNDFSIHSTQTNIKSSDNNDSILTIHSANVINACISSENLNISNKDSDYTSNESKISSEASNKIQKTNSTQENQPNSQTKLKSILKDSSIISDEKLSDSIYSINQEAFERAQKAVAEREFYIPLNDNSESIQKTDGSTSINDSKRTISDDLETQIFKKFKAFKKRKNMTLMPSSSFNAEVINEVKSAVEGGVMNTSWYNRPKSELTDTSLENLNTRRPHPKNIINEKKKSELMELIVKYQEEDRSYNRAQKKDKEIDSTLNNLIQFSTKITNLDVDQIPKLVKALPDYNLDHDLLNTLDTNCETAYLSSKVLKENQNLSIDEYLSYFAKNTNFFVDVCNLESNKLASKLEVTHSIADQALAKVSSTFESRNRNNLSAADPQFLLKELSNSLRKTFI</sequence>
<dbReference type="EMBL" id="LSSN01002571">
    <property type="protein sequence ID" value="OMJ15740.1"/>
    <property type="molecule type" value="Genomic_DNA"/>
</dbReference>
<proteinExistence type="predicted"/>
<dbReference type="Proteomes" id="UP000187283">
    <property type="component" value="Unassembled WGS sequence"/>
</dbReference>
<keyword evidence="3" id="KW-1185">Reference proteome</keyword>
<evidence type="ECO:0000313" key="3">
    <source>
        <dbReference type="Proteomes" id="UP000187283"/>
    </source>
</evidence>
<reference evidence="2 3" key="1">
    <citation type="submission" date="2017-01" db="EMBL/GenBank/DDBJ databases">
        <authorList>
            <person name="Mah S.A."/>
            <person name="Swanson W.J."/>
            <person name="Moy G.W."/>
            <person name="Vacquier V.D."/>
        </authorList>
    </citation>
    <scope>NUCLEOTIDE SEQUENCE [LARGE SCALE GENOMIC DNA]</scope>
    <source>
        <strain evidence="2 3">GSMNP</strain>
    </source>
</reference>
<protein>
    <submittedName>
        <fullName evidence="2">Uncharacterized protein</fullName>
    </submittedName>
</protein>
<dbReference type="AlphaFoldDB" id="A0A1R1XM71"/>
<comment type="caution">
    <text evidence="2">The sequence shown here is derived from an EMBL/GenBank/DDBJ whole genome shotgun (WGS) entry which is preliminary data.</text>
</comment>
<gene>
    <name evidence="2" type="ORF">AYI70_g7057</name>
</gene>
<evidence type="ECO:0000313" key="2">
    <source>
        <dbReference type="EMBL" id="OMJ15740.1"/>
    </source>
</evidence>
<feature type="region of interest" description="Disordered" evidence="1">
    <location>
        <begin position="98"/>
        <end position="133"/>
    </location>
</feature>
<accession>A0A1R1XM71</accession>